<dbReference type="Proteomes" id="UP000007129">
    <property type="component" value="Unassembled WGS sequence"/>
</dbReference>
<evidence type="ECO:0000256" key="3">
    <source>
        <dbReference type="ARBA" id="ARBA00022692"/>
    </source>
</evidence>
<comment type="caution">
    <text evidence="7">The sequence shown here is derived from an EMBL/GenBank/DDBJ whole genome shotgun (WGS) entry which is preliminary data.</text>
</comment>
<dbReference type="OrthoDB" id="2018619at2759"/>
<evidence type="ECO:0000256" key="5">
    <source>
        <dbReference type="ARBA" id="ARBA00023136"/>
    </source>
</evidence>
<proteinExistence type="inferred from homology"/>
<comment type="subcellular location">
    <subcellularLocation>
        <location evidence="1">Membrane</location>
        <topology evidence="1">Multi-pass membrane protein</topology>
    </subcellularLocation>
</comment>
<dbReference type="PANTHER" id="PTHR30618:SF15">
    <property type="entry name" value="NICOTINAMIDE RIBOSIDE TRANSPORTER 1-RELATED"/>
    <property type="match status" value="1"/>
</dbReference>
<dbReference type="InParanoid" id="K2RWC4"/>
<gene>
    <name evidence="7" type="ORF">MPH_08338</name>
</gene>
<evidence type="ECO:0000313" key="8">
    <source>
        <dbReference type="Proteomes" id="UP000007129"/>
    </source>
</evidence>
<evidence type="ECO:0000256" key="6">
    <source>
        <dbReference type="SAM" id="Phobius"/>
    </source>
</evidence>
<sequence>MYPDTPNLLWQPYALLDAARTHEGTSSARAGVAFASMVFIFSQFGMTVASNAVVAGIDLAALAPQYFSIRRGGYFTVKLSLIMQPWQLLNSASNFLTVVGEYSVFLGHFMGVMFTDYYLVRRQNLKLTDLFEIADKSIYWFWRGVNWRCLIAWAVGTWPALRGYAEHIRYSGNVWAEWTHLWYLVA</sequence>
<dbReference type="AlphaFoldDB" id="K2RWC4"/>
<dbReference type="EMBL" id="AHHD01000347">
    <property type="protein sequence ID" value="EKG14489.1"/>
    <property type="molecule type" value="Genomic_DNA"/>
</dbReference>
<evidence type="ECO:0000313" key="7">
    <source>
        <dbReference type="EMBL" id="EKG14489.1"/>
    </source>
</evidence>
<dbReference type="InterPro" id="IPR045225">
    <property type="entry name" value="Uracil/uridine/allantoin_perm"/>
</dbReference>
<dbReference type="Pfam" id="PF02133">
    <property type="entry name" value="Transp_cyt_pur"/>
    <property type="match status" value="1"/>
</dbReference>
<dbReference type="PANTHER" id="PTHR30618">
    <property type="entry name" value="NCS1 FAMILY PURINE/PYRIMIDINE TRANSPORTER"/>
    <property type="match status" value="1"/>
</dbReference>
<keyword evidence="4 6" id="KW-1133">Transmembrane helix</keyword>
<evidence type="ECO:0000256" key="4">
    <source>
        <dbReference type="ARBA" id="ARBA00022989"/>
    </source>
</evidence>
<accession>K2RWC4</accession>
<dbReference type="GO" id="GO:0005886">
    <property type="term" value="C:plasma membrane"/>
    <property type="evidence" value="ECO:0007669"/>
    <property type="project" value="TreeGrafter"/>
</dbReference>
<dbReference type="eggNOG" id="KOG2466">
    <property type="taxonomic scope" value="Eukaryota"/>
</dbReference>
<keyword evidence="5 6" id="KW-0472">Membrane</keyword>
<dbReference type="InterPro" id="IPR001248">
    <property type="entry name" value="Pur-cyt_permease"/>
</dbReference>
<reference evidence="7 8" key="1">
    <citation type="journal article" date="2012" name="BMC Genomics">
        <title>Tools to kill: Genome of one of the most destructive plant pathogenic fungi Macrophomina phaseolina.</title>
        <authorList>
            <person name="Islam M.S."/>
            <person name="Haque M.S."/>
            <person name="Islam M.M."/>
            <person name="Emdad E.M."/>
            <person name="Halim A."/>
            <person name="Hossen Q.M.M."/>
            <person name="Hossain M.Z."/>
            <person name="Ahmed B."/>
            <person name="Rahim S."/>
            <person name="Rahman M.S."/>
            <person name="Alam M.M."/>
            <person name="Hou S."/>
            <person name="Wan X."/>
            <person name="Saito J.A."/>
            <person name="Alam M."/>
        </authorList>
    </citation>
    <scope>NUCLEOTIDE SEQUENCE [LARGE SCALE GENOMIC DNA]</scope>
    <source>
        <strain evidence="7 8">MS6</strain>
    </source>
</reference>
<name>K2RWC4_MACPH</name>
<protein>
    <submittedName>
        <fullName evidence="7">Permease cytosine/purines uracil thiamine allantoin</fullName>
    </submittedName>
</protein>
<dbReference type="HOGENOM" id="CLU_1454692_0_0_1"/>
<dbReference type="Gene3D" id="1.10.4160.10">
    <property type="entry name" value="Hydantoin permease"/>
    <property type="match status" value="1"/>
</dbReference>
<dbReference type="GO" id="GO:0015205">
    <property type="term" value="F:nucleobase transmembrane transporter activity"/>
    <property type="evidence" value="ECO:0007669"/>
    <property type="project" value="TreeGrafter"/>
</dbReference>
<keyword evidence="3 6" id="KW-0812">Transmembrane</keyword>
<dbReference type="VEuPathDB" id="FungiDB:MPH_08338"/>
<feature type="transmembrane region" description="Helical" evidence="6">
    <location>
        <begin position="72"/>
        <end position="89"/>
    </location>
</feature>
<feature type="transmembrane region" description="Helical" evidence="6">
    <location>
        <begin position="95"/>
        <end position="120"/>
    </location>
</feature>
<evidence type="ECO:0000256" key="2">
    <source>
        <dbReference type="ARBA" id="ARBA00008974"/>
    </source>
</evidence>
<comment type="similarity">
    <text evidence="2">Belongs to the purine-cytosine permease (2.A.39) family.</text>
</comment>
<feature type="transmembrane region" description="Helical" evidence="6">
    <location>
        <begin position="32"/>
        <end position="60"/>
    </location>
</feature>
<evidence type="ECO:0000256" key="1">
    <source>
        <dbReference type="ARBA" id="ARBA00004141"/>
    </source>
</evidence>
<organism evidence="7 8">
    <name type="scientific">Macrophomina phaseolina (strain MS6)</name>
    <name type="common">Charcoal rot fungus</name>
    <dbReference type="NCBI Taxonomy" id="1126212"/>
    <lineage>
        <taxon>Eukaryota</taxon>
        <taxon>Fungi</taxon>
        <taxon>Dikarya</taxon>
        <taxon>Ascomycota</taxon>
        <taxon>Pezizomycotina</taxon>
        <taxon>Dothideomycetes</taxon>
        <taxon>Dothideomycetes incertae sedis</taxon>
        <taxon>Botryosphaeriales</taxon>
        <taxon>Botryosphaeriaceae</taxon>
        <taxon>Macrophomina</taxon>
    </lineage>
</organism>